<keyword evidence="2" id="KW-0547">Nucleotide-binding</keyword>
<dbReference type="PROSITE" id="PS51096">
    <property type="entry name" value="PTS_EIIA_TYPE_4"/>
    <property type="match status" value="1"/>
</dbReference>
<dbReference type="InterPro" id="IPR002078">
    <property type="entry name" value="Sigma_54_int"/>
</dbReference>
<dbReference type="InterPro" id="IPR011608">
    <property type="entry name" value="PRD"/>
</dbReference>
<dbReference type="Gene3D" id="3.40.50.510">
    <property type="entry name" value="Phosphotransferase system, mannose-type IIA component"/>
    <property type="match status" value="1"/>
</dbReference>
<feature type="domain" description="Sigma-54 factor interaction" evidence="4">
    <location>
        <begin position="95"/>
        <end position="331"/>
    </location>
</feature>
<feature type="domain" description="PTS EIIA type-4" evidence="5">
    <location>
        <begin position="576"/>
        <end position="708"/>
    </location>
</feature>
<dbReference type="PROSITE" id="PS51372">
    <property type="entry name" value="PRD_2"/>
    <property type="match status" value="2"/>
</dbReference>
<dbReference type="Pfam" id="PF00158">
    <property type="entry name" value="Sigma54_activat"/>
    <property type="match status" value="1"/>
</dbReference>
<dbReference type="InterPro" id="IPR004701">
    <property type="entry name" value="PTS_EIIA_man-typ"/>
</dbReference>
<dbReference type="AlphaFoldDB" id="A0A410QD85"/>
<dbReference type="SUPFAM" id="SSF63520">
    <property type="entry name" value="PTS-regulatory domain, PRD"/>
    <property type="match status" value="2"/>
</dbReference>
<dbReference type="KEGG" id="spoa:EQM13_09930"/>
<feature type="domain" description="PRD" evidence="6">
    <location>
        <begin position="850"/>
        <end position="947"/>
    </location>
</feature>
<dbReference type="InterPro" id="IPR036662">
    <property type="entry name" value="PTS_EIIA_man-typ_sf"/>
</dbReference>
<reference evidence="8" key="1">
    <citation type="submission" date="2019-01" db="EMBL/GenBank/DDBJ databases">
        <title>Draft genomes of a novel of Sporanaerobacter strains.</title>
        <authorList>
            <person name="Ma S."/>
        </authorList>
    </citation>
    <scope>NUCLEOTIDE SEQUENCE [LARGE SCALE GENOMIC DNA]</scope>
    <source>
        <strain evidence="8">NJN-17</strain>
    </source>
</reference>
<dbReference type="Proteomes" id="UP000287969">
    <property type="component" value="Chromosome"/>
</dbReference>
<dbReference type="OrthoDB" id="1707986at2"/>
<dbReference type="InterPro" id="IPR027417">
    <property type="entry name" value="P-loop_NTPase"/>
</dbReference>
<dbReference type="CDD" id="cd00009">
    <property type="entry name" value="AAA"/>
    <property type="match status" value="1"/>
</dbReference>
<dbReference type="GO" id="GO:0006355">
    <property type="term" value="P:regulation of DNA-templated transcription"/>
    <property type="evidence" value="ECO:0007669"/>
    <property type="project" value="InterPro"/>
</dbReference>
<dbReference type="GO" id="GO:0009401">
    <property type="term" value="P:phosphoenolpyruvate-dependent sugar phosphotransferase system"/>
    <property type="evidence" value="ECO:0007669"/>
    <property type="project" value="InterPro"/>
</dbReference>
<dbReference type="GO" id="GO:0016020">
    <property type="term" value="C:membrane"/>
    <property type="evidence" value="ECO:0007669"/>
    <property type="project" value="InterPro"/>
</dbReference>
<dbReference type="Pfam" id="PF00874">
    <property type="entry name" value="PRD"/>
    <property type="match status" value="2"/>
</dbReference>
<proteinExistence type="predicted"/>
<dbReference type="Pfam" id="PF03610">
    <property type="entry name" value="EIIA-man"/>
    <property type="match status" value="1"/>
</dbReference>
<dbReference type="SMART" id="SM00382">
    <property type="entry name" value="AAA"/>
    <property type="match status" value="1"/>
</dbReference>
<dbReference type="Gene3D" id="3.40.50.300">
    <property type="entry name" value="P-loop containing nucleotide triphosphate hydrolases"/>
    <property type="match status" value="1"/>
</dbReference>
<dbReference type="GO" id="GO:0016740">
    <property type="term" value="F:transferase activity"/>
    <property type="evidence" value="ECO:0007669"/>
    <property type="project" value="UniProtKB-KW"/>
</dbReference>
<keyword evidence="1" id="KW-0808">Transferase</keyword>
<evidence type="ECO:0000259" key="4">
    <source>
        <dbReference type="PROSITE" id="PS50045"/>
    </source>
</evidence>
<evidence type="ECO:0000313" key="8">
    <source>
        <dbReference type="Proteomes" id="UP000287969"/>
    </source>
</evidence>
<dbReference type="PANTHER" id="PTHR32071">
    <property type="entry name" value="TRANSCRIPTIONAL REGULATORY PROTEIN"/>
    <property type="match status" value="1"/>
</dbReference>
<evidence type="ECO:0000256" key="2">
    <source>
        <dbReference type="ARBA" id="ARBA00022741"/>
    </source>
</evidence>
<evidence type="ECO:0000256" key="3">
    <source>
        <dbReference type="ARBA" id="ARBA00022840"/>
    </source>
</evidence>
<evidence type="ECO:0000259" key="6">
    <source>
        <dbReference type="PROSITE" id="PS51372"/>
    </source>
</evidence>
<dbReference type="GO" id="GO:0005524">
    <property type="term" value="F:ATP binding"/>
    <property type="evidence" value="ECO:0007669"/>
    <property type="project" value="UniProtKB-KW"/>
</dbReference>
<dbReference type="Gene3D" id="1.10.1790.10">
    <property type="entry name" value="PRD domain"/>
    <property type="match status" value="2"/>
</dbReference>
<protein>
    <submittedName>
        <fullName evidence="7">Sigma-54-dependent transcriptional regulator</fullName>
    </submittedName>
</protein>
<dbReference type="SUPFAM" id="SSF52540">
    <property type="entry name" value="P-loop containing nucleoside triphosphate hydrolases"/>
    <property type="match status" value="1"/>
</dbReference>
<evidence type="ECO:0000313" key="7">
    <source>
        <dbReference type="EMBL" id="QAT61889.1"/>
    </source>
</evidence>
<organism evidence="7 8">
    <name type="scientific">Acidilutibacter cellobiosedens</name>
    <dbReference type="NCBI Taxonomy" id="2507161"/>
    <lineage>
        <taxon>Bacteria</taxon>
        <taxon>Bacillati</taxon>
        <taxon>Bacillota</taxon>
        <taxon>Tissierellia</taxon>
        <taxon>Tissierellales</taxon>
        <taxon>Acidilutibacteraceae</taxon>
        <taxon>Acidilutibacter</taxon>
    </lineage>
</organism>
<dbReference type="CDD" id="cd00133">
    <property type="entry name" value="PTS_IIB"/>
    <property type="match status" value="1"/>
</dbReference>
<evidence type="ECO:0000256" key="1">
    <source>
        <dbReference type="ARBA" id="ARBA00022679"/>
    </source>
</evidence>
<name>A0A410QD85_9FIRM</name>
<accession>A0A410QD85</accession>
<dbReference type="PROSITE" id="PS50045">
    <property type="entry name" value="SIGMA54_INTERACT_4"/>
    <property type="match status" value="1"/>
</dbReference>
<keyword evidence="3" id="KW-0067">ATP-binding</keyword>
<dbReference type="EMBL" id="CP035282">
    <property type="protein sequence ID" value="QAT61889.1"/>
    <property type="molecule type" value="Genomic_DNA"/>
</dbReference>
<evidence type="ECO:0000259" key="5">
    <source>
        <dbReference type="PROSITE" id="PS51096"/>
    </source>
</evidence>
<feature type="domain" description="PRD" evidence="6">
    <location>
        <begin position="469"/>
        <end position="574"/>
    </location>
</feature>
<dbReference type="InterPro" id="IPR003593">
    <property type="entry name" value="AAA+_ATPase"/>
</dbReference>
<dbReference type="PANTHER" id="PTHR32071:SF38">
    <property type="entry name" value="PSP OPERON TRANSCRIPTIONAL ACTIVATOR"/>
    <property type="match status" value="1"/>
</dbReference>
<dbReference type="InterPro" id="IPR036634">
    <property type="entry name" value="PRD_sf"/>
</dbReference>
<keyword evidence="8" id="KW-1185">Reference proteome</keyword>
<dbReference type="SUPFAM" id="SSF53062">
    <property type="entry name" value="PTS system fructose IIA component-like"/>
    <property type="match status" value="1"/>
</dbReference>
<sequence length="947" mass="106782">MMRRVEKIEEYVKDECSRRFNSGISSGITASEAAEALGINRNDASTDLNKLFSAGKLIKKGKKPVEFFPSENKADICDTGLKVHESKINNALDYIIDNSPSLRSAFQLAKAAASYPPHGLNTLITGETGVGKNFLAEAMWQYISDKKTFQNKSDNIPFITFCCAEYADNPQLLLSQLFGYAKGAFTGALSDKEGLVEKADHGILFLDEVHRLPSAGQELLFTLIDKGTFRRIGDTVDRHVDVMIICATTEDISTSLLKTFIRRIPVHIYVPKLSERSPKERLQLVNSFIVQEAKRINLPIWVSGNVLKLLVNYTGKGNIGELRNIINLSCAKSYLSFLSNNDNNITGTESSNQRLRHLQLNIYDLPQKVYQQINSAHYMENRFDSKIFSEGFMFYPDNFNKSLSLSDEDKYSINLYYFIEKKIQAYRNLHLNNNEVELRVAQDLDSYHNNIIQRMMVSEDYGSKLIDSIISPIYSEVADEILEIASKRLERIYSKSLSIAFTLHIQQFLERIKTGEIIYNPNLENIRKVHEREFKFLKEIENPISQKLGVSIPDDELGFWAMFLSHHDSSLDSSMEIGLIVVSHGTSTASSIANFVNEVMSINYVYAVDAPLQKSFSDVFNDLCKLVLKVNKGKGVLLLVDMGSFVNMEDDLINATGIPCKIIPLVSPILVLEAAKIVLSTEDSLYTVYKRIYRSYYEYFVNQFKQSVNKAGSLPSTNSKKSADMKNVILTVCTTGYGSASVLKQLLAEKLPQNISIEIIALAIDQDINTYVQNLHGRVKLIVGGINPQIPGVPFIGAESVFTQEGLNKIKSFLNMNCFTTTTEISDTVMTNDEAFNLIKQRCSYFTPSIDSTVAMNACMAFCDGVKKKIVSKPYTSNYFVNISLHFLCMLERIHTNQADPMPEWGNSIINLNHSLYIEIKKLLNQICEPLGYHVPKSEICYYLRLL</sequence>
<gene>
    <name evidence="7" type="ORF">EQM13_09930</name>
</gene>